<protein>
    <submittedName>
        <fullName evidence="2">Uncharacterized protein</fullName>
    </submittedName>
</protein>
<name>A0A7R8WK43_9CRUS</name>
<feature type="compositionally biased region" description="Low complexity" evidence="1">
    <location>
        <begin position="655"/>
        <end position="676"/>
    </location>
</feature>
<feature type="region of interest" description="Disordered" evidence="1">
    <location>
        <begin position="902"/>
        <end position="935"/>
    </location>
</feature>
<dbReference type="AlphaFoldDB" id="A0A7R8WK43"/>
<reference evidence="2" key="1">
    <citation type="submission" date="2020-11" db="EMBL/GenBank/DDBJ databases">
        <authorList>
            <person name="Tran Van P."/>
        </authorList>
    </citation>
    <scope>NUCLEOTIDE SEQUENCE</scope>
</reference>
<feature type="compositionally biased region" description="Basic and acidic residues" evidence="1">
    <location>
        <begin position="367"/>
        <end position="389"/>
    </location>
</feature>
<feature type="compositionally biased region" description="Polar residues" evidence="1">
    <location>
        <begin position="902"/>
        <end position="925"/>
    </location>
</feature>
<feature type="compositionally biased region" description="Low complexity" evidence="1">
    <location>
        <begin position="756"/>
        <end position="765"/>
    </location>
</feature>
<feature type="region of interest" description="Disordered" evidence="1">
    <location>
        <begin position="707"/>
        <end position="781"/>
    </location>
</feature>
<dbReference type="SUPFAM" id="SSF51045">
    <property type="entry name" value="WW domain"/>
    <property type="match status" value="2"/>
</dbReference>
<sequence>MLPGWWSIQYYVTKKTDDNQWWELFDHNTSRFYYYNATSQRTVWHRPQDCDIIPLAKLQCSGEIISCGDNRLHKISLEKTLVNAKGKFYGKKMKKKTDDNQWWELFDHNTSRFYYYNATSQRTVWHRPQDCDIIPLAKLQTLKQNTEVRSGSGSSERSTRQSPLPRSESRGTQTLSNGLMSPCNGACLALSRRRMRNAQTQTTPPPSPEAERKSSSSSNSSRRLVDQSTATPPLPLLHGRTRQDSSLADGSLGRRSDCSAGSSSFSQGAPSLERPGGGTPSALSPLHPPRPSPPDLSPRHLPKKGGGGTGDESSSTSSPKHAPLPGSLSSSSSTRLKKAVASPSSASAKGISAGLKNSLGRSFSFMTRKEDKAQRVARERQDEEWKERLSSGGSSASGLRSVDSTPQQRRRQKFLAGLSSSSGSSKKGNDSSALHQQPQTPPSPEAERKSSSSSNSSRRLVDQSTATPPLPLLHGRTRQDSSLADGSLGRRSDCSAGSSSFSQGAPSLERPGGGTPSALSPLHPPRPSPPDLSPRHLPKKGGGGTGDESSSTSSPKHAPLPGSLSSSSSTRLKKAVASPSSASAKGISAGLKNSLGRSFSFMTRKEDKAQRVARERQDEEWKERLSSGGSSASGLRSVDSTPQQRRRQKFLAGLSSSSGSSKKGNDSSALHQQPQQFGGGGCPSKGTGTHHLTDALVTPVMYRKQRSLDLGNIPRATRGVGAAKVNGTSEDGPGSSQSPKDALGQPPLSPPPTRYLSSGVGLLSPSVPPNLPHLSPNTLKAMGESPLTHYLISQGKLSGYGFCNRSRYRSGDSFRSDEEVDGGDHDEDDSDAFADDEGAMSAPEDEDEDDASTGSEQYLDESAYPENERETYGKFEDLPTSFFKYKSPQLVLDGMYENAYRSSDGTSHSIPRNKVASPTGTSTVDSAGRSGIYVEPPTTPIGVPFYAHLAPGDSGTTGSEAAKRELMALKEVV</sequence>
<dbReference type="PANTHER" id="PTHR45876:SF8">
    <property type="entry name" value="FI04035P"/>
    <property type="match status" value="1"/>
</dbReference>
<feature type="compositionally biased region" description="Pro residues" evidence="1">
    <location>
        <begin position="286"/>
        <end position="296"/>
    </location>
</feature>
<feature type="compositionally biased region" description="Acidic residues" evidence="1">
    <location>
        <begin position="818"/>
        <end position="851"/>
    </location>
</feature>
<dbReference type="PANTHER" id="PTHR45876">
    <property type="entry name" value="FI04035P"/>
    <property type="match status" value="1"/>
</dbReference>
<feature type="compositionally biased region" description="Low complexity" evidence="1">
    <location>
        <begin position="147"/>
        <end position="162"/>
    </location>
</feature>
<feature type="compositionally biased region" description="Low complexity" evidence="1">
    <location>
        <begin position="563"/>
        <end position="585"/>
    </location>
</feature>
<dbReference type="FunFam" id="2.20.70.10:FF:000022">
    <property type="entry name" value="Rho GTPase activating protein 39"/>
    <property type="match status" value="2"/>
</dbReference>
<feature type="compositionally biased region" description="Low complexity" evidence="1">
    <location>
        <begin position="419"/>
        <end position="432"/>
    </location>
</feature>
<evidence type="ECO:0000313" key="2">
    <source>
        <dbReference type="EMBL" id="CAD7230496.1"/>
    </source>
</evidence>
<feature type="compositionally biased region" description="Pro residues" evidence="1">
    <location>
        <begin position="522"/>
        <end position="532"/>
    </location>
</feature>
<feature type="compositionally biased region" description="Basic and acidic residues" evidence="1">
    <location>
        <begin position="866"/>
        <end position="875"/>
    </location>
</feature>
<dbReference type="GO" id="GO:0005096">
    <property type="term" value="F:GTPase activator activity"/>
    <property type="evidence" value="ECO:0007669"/>
    <property type="project" value="TreeGrafter"/>
</dbReference>
<evidence type="ECO:0000256" key="1">
    <source>
        <dbReference type="SAM" id="MobiDB-lite"/>
    </source>
</evidence>
<feature type="region of interest" description="Disordered" evidence="1">
    <location>
        <begin position="811"/>
        <end position="875"/>
    </location>
</feature>
<feature type="compositionally biased region" description="Polar residues" evidence="1">
    <location>
        <begin position="726"/>
        <end position="739"/>
    </location>
</feature>
<dbReference type="Gene3D" id="2.20.70.10">
    <property type="match status" value="2"/>
</dbReference>
<feature type="compositionally biased region" description="Polar residues" evidence="1">
    <location>
        <begin position="495"/>
        <end position="505"/>
    </location>
</feature>
<dbReference type="OrthoDB" id="437889at2759"/>
<organism evidence="2">
    <name type="scientific">Cyprideis torosa</name>
    <dbReference type="NCBI Taxonomy" id="163714"/>
    <lineage>
        <taxon>Eukaryota</taxon>
        <taxon>Metazoa</taxon>
        <taxon>Ecdysozoa</taxon>
        <taxon>Arthropoda</taxon>
        <taxon>Crustacea</taxon>
        <taxon>Oligostraca</taxon>
        <taxon>Ostracoda</taxon>
        <taxon>Podocopa</taxon>
        <taxon>Podocopida</taxon>
        <taxon>Cytherocopina</taxon>
        <taxon>Cytheroidea</taxon>
        <taxon>Cytherideidae</taxon>
        <taxon>Cyprideis</taxon>
    </lineage>
</organism>
<proteinExistence type="predicted"/>
<feature type="compositionally biased region" description="Low complexity" evidence="1">
    <location>
        <begin position="626"/>
        <end position="637"/>
    </location>
</feature>
<dbReference type="GO" id="GO:0005737">
    <property type="term" value="C:cytoplasm"/>
    <property type="evidence" value="ECO:0007669"/>
    <property type="project" value="TreeGrafter"/>
</dbReference>
<feature type="compositionally biased region" description="Low complexity" evidence="1">
    <location>
        <begin position="327"/>
        <end position="349"/>
    </location>
</feature>
<accession>A0A7R8WK43</accession>
<dbReference type="SMART" id="SM00456">
    <property type="entry name" value="WW"/>
    <property type="match status" value="2"/>
</dbReference>
<dbReference type="EMBL" id="OB662727">
    <property type="protein sequence ID" value="CAD7230496.1"/>
    <property type="molecule type" value="Genomic_DNA"/>
</dbReference>
<feature type="region of interest" description="Disordered" evidence="1">
    <location>
        <begin position="144"/>
        <end position="180"/>
    </location>
</feature>
<dbReference type="InterPro" id="IPR036020">
    <property type="entry name" value="WW_dom_sf"/>
</dbReference>
<gene>
    <name evidence="2" type="ORF">CTOB1V02_LOCUS8354</name>
</gene>
<feature type="compositionally biased region" description="Polar residues" evidence="1">
    <location>
        <begin position="170"/>
        <end position="179"/>
    </location>
</feature>
<dbReference type="PROSITE" id="PS50020">
    <property type="entry name" value="WW_DOMAIN_2"/>
    <property type="match status" value="2"/>
</dbReference>
<feature type="compositionally biased region" description="Low complexity" evidence="1">
    <location>
        <begin position="390"/>
        <end position="401"/>
    </location>
</feature>
<dbReference type="InterPro" id="IPR001202">
    <property type="entry name" value="WW_dom"/>
</dbReference>
<feature type="region of interest" description="Disordered" evidence="1">
    <location>
        <begin position="195"/>
        <end position="691"/>
    </location>
</feature>
<feature type="compositionally biased region" description="Basic and acidic residues" evidence="1">
    <location>
        <begin position="603"/>
        <end position="625"/>
    </location>
</feature>
<feature type="compositionally biased region" description="Polar residues" evidence="1">
    <location>
        <begin position="259"/>
        <end position="269"/>
    </location>
</feature>